<evidence type="ECO:0000256" key="1">
    <source>
        <dbReference type="SAM" id="Phobius"/>
    </source>
</evidence>
<keyword evidence="1" id="KW-1133">Transmembrane helix</keyword>
<keyword evidence="1" id="KW-0812">Transmembrane</keyword>
<feature type="transmembrane region" description="Helical" evidence="1">
    <location>
        <begin position="229"/>
        <end position="253"/>
    </location>
</feature>
<name>A0A829YL83_9GAMM</name>
<dbReference type="RefSeq" id="WP_161815740.1">
    <property type="nucleotide sequence ID" value="NZ_BLJN01000008.1"/>
</dbReference>
<comment type="caution">
    <text evidence="2">The sequence shown here is derived from an EMBL/GenBank/DDBJ whole genome shotgun (WGS) entry which is preliminary data.</text>
</comment>
<feature type="transmembrane region" description="Helical" evidence="1">
    <location>
        <begin position="325"/>
        <end position="341"/>
    </location>
</feature>
<feature type="transmembrane region" description="Helical" evidence="1">
    <location>
        <begin position="259"/>
        <end position="280"/>
    </location>
</feature>
<feature type="transmembrane region" description="Helical" evidence="1">
    <location>
        <begin position="301"/>
        <end position="319"/>
    </location>
</feature>
<accession>A0A829YL83</accession>
<proteinExistence type="predicted"/>
<feature type="transmembrane region" description="Helical" evidence="1">
    <location>
        <begin position="47"/>
        <end position="73"/>
    </location>
</feature>
<protein>
    <submittedName>
        <fullName evidence="2">Uncharacterized protein</fullName>
    </submittedName>
</protein>
<keyword evidence="1" id="KW-0472">Membrane</keyword>
<feature type="transmembrane region" description="Helical" evidence="1">
    <location>
        <begin position="129"/>
        <end position="149"/>
    </location>
</feature>
<dbReference type="Proteomes" id="UP000445000">
    <property type="component" value="Unassembled WGS sequence"/>
</dbReference>
<sequence length="375" mass="39193">MATEGANRVASLPASTPAFLRRHPALLVEWLRLVNSLSRWRGEGGTAVLLVLSGLAVVTALLFALSGHVVGAIETLAEYWVLLAVVAAIYAATSVSGRRRQLEESKSQSWLIATPIPLRSLFISHAIRVLLPLVVITVIVVMFPALVALTNEGIAAAAEKVAAAAAGGLAIGGVFGWWTGGRTKVSDVVPSRYVPQPRAVRSMRPDAAGLAAWPIAQVLAWSRPENSRYVLVAALLAVQGGSSAIAGLSVVAMYFVASYLAALLSAMTTVARSAAAWLRATPITLMGFIWSVSRRAVTHQFIGAALAVGCTVMLGAPIGMALQVAALWLGLFVSIAGSALVDNYRGRSPAVKIALSVAAFAALATIMQLRVEAKT</sequence>
<feature type="transmembrane region" description="Helical" evidence="1">
    <location>
        <begin position="161"/>
        <end position="178"/>
    </location>
</feature>
<dbReference type="EMBL" id="BLJN01000008">
    <property type="protein sequence ID" value="GFE84127.1"/>
    <property type="molecule type" value="Genomic_DNA"/>
</dbReference>
<dbReference type="AlphaFoldDB" id="A0A829YL83"/>
<evidence type="ECO:0000313" key="3">
    <source>
        <dbReference type="Proteomes" id="UP000445000"/>
    </source>
</evidence>
<reference evidence="3" key="1">
    <citation type="submission" date="2020-01" db="EMBL/GenBank/DDBJ databases">
        <title>'Steroidobacter agaridevorans' sp. nov., agar-degrading bacteria isolated from rhizosphere soils.</title>
        <authorList>
            <person name="Ikenaga M."/>
            <person name="Kataoka M."/>
            <person name="Murouchi A."/>
            <person name="Katsuragi S."/>
            <person name="Sakai M."/>
        </authorList>
    </citation>
    <scope>NUCLEOTIDE SEQUENCE [LARGE SCALE GENOMIC DNA]</scope>
    <source>
        <strain evidence="3">YU21-B</strain>
    </source>
</reference>
<feature type="transmembrane region" description="Helical" evidence="1">
    <location>
        <begin position="79"/>
        <end position="97"/>
    </location>
</feature>
<gene>
    <name evidence="2" type="ORF">GCM10011487_61270</name>
</gene>
<evidence type="ECO:0000313" key="2">
    <source>
        <dbReference type="EMBL" id="GFE84127.1"/>
    </source>
</evidence>
<keyword evidence="3" id="KW-1185">Reference proteome</keyword>
<organism evidence="2 3">
    <name type="scientific">Steroidobacter agaridevorans</name>
    <dbReference type="NCBI Taxonomy" id="2695856"/>
    <lineage>
        <taxon>Bacteria</taxon>
        <taxon>Pseudomonadati</taxon>
        <taxon>Pseudomonadota</taxon>
        <taxon>Gammaproteobacteria</taxon>
        <taxon>Steroidobacterales</taxon>
        <taxon>Steroidobacteraceae</taxon>
        <taxon>Steroidobacter</taxon>
    </lineage>
</organism>
<feature type="transmembrane region" description="Helical" evidence="1">
    <location>
        <begin position="353"/>
        <end position="371"/>
    </location>
</feature>